<feature type="binding site" evidence="2">
    <location>
        <position position="24"/>
    </location>
    <ligand>
        <name>Cu cation</name>
        <dbReference type="ChEBI" id="CHEBI:23378"/>
    </ligand>
</feature>
<keyword evidence="2" id="KW-0479">Metal-binding</keyword>
<evidence type="ECO:0000256" key="2">
    <source>
        <dbReference type="PIRSR" id="PIRSR603782-1"/>
    </source>
</evidence>
<feature type="disulfide bond" description="Redox-active" evidence="3">
    <location>
        <begin position="20"/>
        <end position="24"/>
    </location>
</feature>
<evidence type="ECO:0000313" key="4">
    <source>
        <dbReference type="EMBL" id="QHT65884.1"/>
    </source>
</evidence>
<feature type="binding site" evidence="2">
    <location>
        <position position="20"/>
    </location>
    <ligand>
        <name>Cu cation</name>
        <dbReference type="ChEBI" id="CHEBI:23378"/>
    </ligand>
</feature>
<dbReference type="EMBL" id="CP048222">
    <property type="protein sequence ID" value="QHT65884.1"/>
    <property type="molecule type" value="Genomic_DNA"/>
</dbReference>
<comment type="similarity">
    <text evidence="1">Belongs to the SCO1/2 family.</text>
</comment>
<gene>
    <name evidence="4" type="ORF">GXP67_03980</name>
</gene>
<protein>
    <submittedName>
        <fullName evidence="4">SCO family protein</fullName>
    </submittedName>
</protein>
<evidence type="ECO:0000256" key="3">
    <source>
        <dbReference type="PIRSR" id="PIRSR603782-2"/>
    </source>
</evidence>
<dbReference type="GO" id="GO:0046872">
    <property type="term" value="F:metal ion binding"/>
    <property type="evidence" value="ECO:0007669"/>
    <property type="project" value="UniProtKB-KW"/>
</dbReference>
<keyword evidence="3" id="KW-1015">Disulfide bond</keyword>
<dbReference type="CDD" id="cd02968">
    <property type="entry name" value="SCO"/>
    <property type="match status" value="1"/>
</dbReference>
<dbReference type="KEGG" id="rhoz:GXP67_03980"/>
<keyword evidence="5" id="KW-1185">Reference proteome</keyword>
<dbReference type="Gene3D" id="3.40.30.10">
    <property type="entry name" value="Glutaredoxin"/>
    <property type="match status" value="1"/>
</dbReference>
<evidence type="ECO:0000313" key="5">
    <source>
        <dbReference type="Proteomes" id="UP000480178"/>
    </source>
</evidence>
<organism evidence="4 5">
    <name type="scientific">Rhodocytophaga rosea</name>
    <dbReference type="NCBI Taxonomy" id="2704465"/>
    <lineage>
        <taxon>Bacteria</taxon>
        <taxon>Pseudomonadati</taxon>
        <taxon>Bacteroidota</taxon>
        <taxon>Cytophagia</taxon>
        <taxon>Cytophagales</taxon>
        <taxon>Rhodocytophagaceae</taxon>
        <taxon>Rhodocytophaga</taxon>
    </lineage>
</organism>
<dbReference type="Proteomes" id="UP000480178">
    <property type="component" value="Chromosome"/>
</dbReference>
<dbReference type="RefSeq" id="WP_162441959.1">
    <property type="nucleotide sequence ID" value="NZ_CP048222.1"/>
</dbReference>
<evidence type="ECO:0000256" key="1">
    <source>
        <dbReference type="ARBA" id="ARBA00010996"/>
    </source>
</evidence>
<dbReference type="PANTHER" id="PTHR12151:SF25">
    <property type="entry name" value="LINALOOL DEHYDRATASE_ISOMERASE DOMAIN-CONTAINING PROTEIN"/>
    <property type="match status" value="1"/>
</dbReference>
<reference evidence="4 5" key="1">
    <citation type="submission" date="2020-01" db="EMBL/GenBank/DDBJ databases">
        <authorList>
            <person name="Kim M.K."/>
        </authorList>
    </citation>
    <scope>NUCLEOTIDE SEQUENCE [LARGE SCALE GENOMIC DNA]</scope>
    <source>
        <strain evidence="4 5">172606-1</strain>
    </source>
</reference>
<sequence length="163" mass="18829">MSNETFSNKVYVAEFFFTSCPTICPRMKTQLLRVYNAFKDNPEVLFLSHTLDPVHDSVPVLREYAQRLNISNSKWHLVTGDREKIYDLAQNHYLITASQSSLADRSVIHSGAFILIDQKGAVKGLYDSTSEKEIDRMMQDMNKIVTSKNYFTRIRTNHLADKF</sequence>
<dbReference type="Pfam" id="PF02630">
    <property type="entry name" value="SCO1-SenC"/>
    <property type="match status" value="1"/>
</dbReference>
<dbReference type="SUPFAM" id="SSF52833">
    <property type="entry name" value="Thioredoxin-like"/>
    <property type="match status" value="1"/>
</dbReference>
<keyword evidence="2" id="KW-0186">Copper</keyword>
<accession>A0A6C0GDI7</accession>
<name>A0A6C0GDI7_9BACT</name>
<feature type="binding site" evidence="2">
    <location>
        <position position="109"/>
    </location>
    <ligand>
        <name>Cu cation</name>
        <dbReference type="ChEBI" id="CHEBI:23378"/>
    </ligand>
</feature>
<dbReference type="InterPro" id="IPR036249">
    <property type="entry name" value="Thioredoxin-like_sf"/>
</dbReference>
<dbReference type="PANTHER" id="PTHR12151">
    <property type="entry name" value="ELECTRON TRANSPORT PROTIN SCO1/SENC FAMILY MEMBER"/>
    <property type="match status" value="1"/>
</dbReference>
<dbReference type="InterPro" id="IPR003782">
    <property type="entry name" value="SCO1/SenC"/>
</dbReference>
<dbReference type="AlphaFoldDB" id="A0A6C0GDI7"/>
<proteinExistence type="inferred from homology"/>